<evidence type="ECO:0000256" key="2">
    <source>
        <dbReference type="SAM" id="SignalP"/>
    </source>
</evidence>
<dbReference type="InterPro" id="IPR008922">
    <property type="entry name" value="Di-copper_centre_dom_sf"/>
</dbReference>
<dbReference type="PRINTS" id="PR00092">
    <property type="entry name" value="TYROSINASE"/>
</dbReference>
<evidence type="ECO:0000313" key="5">
    <source>
        <dbReference type="EMBL" id="KAL0569491.1"/>
    </source>
</evidence>
<dbReference type="SUPFAM" id="SSF48056">
    <property type="entry name" value="Di-copper centre-containing domain"/>
    <property type="match status" value="1"/>
</dbReference>
<dbReference type="InterPro" id="IPR050316">
    <property type="entry name" value="Tyrosinase/Hemocyanin"/>
</dbReference>
<feature type="chain" id="PRO_5045162843" description="Tyrosinase copper-binding domain-containing protein" evidence="2">
    <location>
        <begin position="23"/>
        <end position="348"/>
    </location>
</feature>
<dbReference type="Gene3D" id="1.10.1280.10">
    <property type="entry name" value="Di-copper center containing domain from catechol oxidase"/>
    <property type="match status" value="1"/>
</dbReference>
<dbReference type="PANTHER" id="PTHR11474:SF127">
    <property type="entry name" value="TYROSINASE COPPER-BINDING DOMAIN-CONTAINING PROTEIN"/>
    <property type="match status" value="1"/>
</dbReference>
<keyword evidence="6" id="KW-1185">Reference proteome</keyword>
<dbReference type="EMBL" id="JBAHYK010001106">
    <property type="protein sequence ID" value="KAL0569491.1"/>
    <property type="molecule type" value="Genomic_DNA"/>
</dbReference>
<protein>
    <recommendedName>
        <fullName evidence="3 4">Tyrosinase copper-binding domain-containing protein</fullName>
    </recommendedName>
</protein>
<dbReference type="Pfam" id="PF00264">
    <property type="entry name" value="Tyrosinase"/>
    <property type="match status" value="1"/>
</dbReference>
<evidence type="ECO:0000313" key="6">
    <source>
        <dbReference type="Proteomes" id="UP001465976"/>
    </source>
</evidence>
<feature type="domain" description="Tyrosinase copper-binding" evidence="4">
    <location>
        <begin position="272"/>
        <end position="283"/>
    </location>
</feature>
<proteinExistence type="predicted"/>
<keyword evidence="2" id="KW-0732">Signal</keyword>
<feature type="signal peptide" evidence="2">
    <location>
        <begin position="1"/>
        <end position="22"/>
    </location>
</feature>
<name>A0ABR3F3B6_9AGAR</name>
<dbReference type="PROSITE" id="PS00497">
    <property type="entry name" value="TYROSINASE_1"/>
    <property type="match status" value="1"/>
</dbReference>
<gene>
    <name evidence="5" type="ORF">V5O48_012473</name>
</gene>
<dbReference type="PROSITE" id="PS00498">
    <property type="entry name" value="TYROSINASE_2"/>
    <property type="match status" value="1"/>
</dbReference>
<keyword evidence="1" id="KW-0479">Metal-binding</keyword>
<dbReference type="Proteomes" id="UP001465976">
    <property type="component" value="Unassembled WGS sequence"/>
</dbReference>
<organism evidence="5 6">
    <name type="scientific">Marasmius crinis-equi</name>
    <dbReference type="NCBI Taxonomy" id="585013"/>
    <lineage>
        <taxon>Eukaryota</taxon>
        <taxon>Fungi</taxon>
        <taxon>Dikarya</taxon>
        <taxon>Basidiomycota</taxon>
        <taxon>Agaricomycotina</taxon>
        <taxon>Agaricomycetes</taxon>
        <taxon>Agaricomycetidae</taxon>
        <taxon>Agaricales</taxon>
        <taxon>Marasmiineae</taxon>
        <taxon>Marasmiaceae</taxon>
        <taxon>Marasmius</taxon>
    </lineage>
</organism>
<evidence type="ECO:0000259" key="3">
    <source>
        <dbReference type="PROSITE" id="PS00497"/>
    </source>
</evidence>
<reference evidence="5 6" key="1">
    <citation type="submission" date="2024-02" db="EMBL/GenBank/DDBJ databases">
        <title>A draft genome for the cacao thread blight pathogen Marasmius crinis-equi.</title>
        <authorList>
            <person name="Cohen S.P."/>
            <person name="Baruah I.K."/>
            <person name="Amoako-Attah I."/>
            <person name="Bukari Y."/>
            <person name="Meinhardt L.W."/>
            <person name="Bailey B.A."/>
        </authorList>
    </citation>
    <scope>NUCLEOTIDE SEQUENCE [LARGE SCALE GENOMIC DNA]</scope>
    <source>
        <strain evidence="5 6">GH-76</strain>
    </source>
</reference>
<accession>A0ABR3F3B6</accession>
<feature type="domain" description="Tyrosinase copper-binding" evidence="3">
    <location>
        <begin position="91"/>
        <end position="108"/>
    </location>
</feature>
<dbReference type="PANTHER" id="PTHR11474">
    <property type="entry name" value="TYROSINASE FAMILY MEMBER"/>
    <property type="match status" value="1"/>
</dbReference>
<evidence type="ECO:0000259" key="4">
    <source>
        <dbReference type="PROSITE" id="PS00498"/>
    </source>
</evidence>
<comment type="caution">
    <text evidence="5">The sequence shown here is derived from an EMBL/GenBank/DDBJ whole genome shotgun (WGS) entry which is preliminary data.</text>
</comment>
<sequence>MSSKAFLSVVFAVLVAIGGAISSNSTGVSPCTSPLGERHEWRSLNETQKLDYINAVKCLQSLPSTGLVKKEAKTRYDDFMASHIVLSDEVHHVGQFLPWHRYFLHLYERALHDECGYRGMNPYWNWTLDITQGIDSFVASPVFDPVYGFGGNGEDIPGYQGQFGNFSAIPGWSTETTTGGGCVLDGPFASYNLSLGPGPILNLERCLSRSFSSAFLFTFTKEQVANATRLPTFELFRIELEGRTVTPTAKPHDGMHYTLGGDMRNTYSSPADPLFYLHHSTIDKIWWDWQMADPDNRLHDISGRTTIDPPYQNLTLDFPLKNAGLAPLTESVASVMDLRNELLCYSYV</sequence>
<dbReference type="InterPro" id="IPR002227">
    <property type="entry name" value="Tyrosinase_Cu-bd"/>
</dbReference>
<evidence type="ECO:0000256" key="1">
    <source>
        <dbReference type="ARBA" id="ARBA00022723"/>
    </source>
</evidence>